<proteinExistence type="predicted"/>
<geneLocation type="plasmid" evidence="2">
    <name>ppnihbp1_1</name>
</geneLocation>
<protein>
    <recommendedName>
        <fullName evidence="3">PRTRC system protein F</fullName>
    </recommendedName>
</protein>
<keyword evidence="1" id="KW-0614">Plasmid</keyword>
<dbReference type="EMBL" id="CP049142">
    <property type="protein sequence ID" value="QIE91265.1"/>
    <property type="molecule type" value="Genomic_DNA"/>
</dbReference>
<evidence type="ECO:0000313" key="1">
    <source>
        <dbReference type="EMBL" id="QIE91265.1"/>
    </source>
</evidence>
<organism evidence="1 2">
    <name type="scientific">Pseudomonas nitroreducens</name>
    <dbReference type="NCBI Taxonomy" id="46680"/>
    <lineage>
        <taxon>Bacteria</taxon>
        <taxon>Pseudomonadati</taxon>
        <taxon>Pseudomonadota</taxon>
        <taxon>Gammaproteobacteria</taxon>
        <taxon>Pseudomonadales</taxon>
        <taxon>Pseudomonadaceae</taxon>
        <taxon>Pseudomonas</taxon>
    </lineage>
</organism>
<evidence type="ECO:0000313" key="2">
    <source>
        <dbReference type="Proteomes" id="UP000501063"/>
    </source>
</evidence>
<dbReference type="AlphaFoldDB" id="A0A6G6J7A6"/>
<gene>
    <name evidence="1" type="ORF">G5B91_33450</name>
</gene>
<reference evidence="1 2" key="1">
    <citation type="submission" date="2020-02" db="EMBL/GenBank/DDBJ databases">
        <title>Integrative conjugative elements (ICEs) and plasmids drive adaptation of Pseudomonas nitroreducens strain HBP1 to wastewater environment.</title>
        <authorList>
            <person name="Sentchilo V."/>
            <person name="Carraro N."/>
            <person name="Bertelli C."/>
            <person name="van der Meer J.R."/>
        </authorList>
    </citation>
    <scope>NUCLEOTIDE SEQUENCE [LARGE SCALE GENOMIC DNA]</scope>
    <source>
        <strain evidence="1 2">HBP1</strain>
        <plasmid evidence="2">ppnihbp1_1</plasmid>
    </source>
</reference>
<dbReference type="KEGG" id="pnt:G5B91_33450"/>
<dbReference type="RefSeq" id="WP_024763844.1">
    <property type="nucleotide sequence ID" value="NZ_CP049142.1"/>
</dbReference>
<sequence length="466" mass="52124">MGAPELSYLPRNYQFPRSAMTPLALPQVSMAVREAHGLAFGEYGHLVDRKNHAAFCLDAYEGGIIGDDALDWLTAYPNDYGLHLVTQEVVEAVESRLSFSKTGLIRGVKRRSKLLGTPAYELQPAAQKAMACIEAGLFTADAVADLVKMGPDCAYHLIQKVEQTLIDVTSADCPEMQKWLAMEVYGESFNVSAKMLHRFDLPLPPTDCLDFQEVRVFLFKALDAMSSFLIHFHTPSTFMGVHSYDLNGYADAYGELKDRVRNSTPDELTSYLMETPVAQLPFETWALGFEDDDDRDEEIVAEAAYLLKEMDQLTQDTHFTLNHDQGSNPSEEMRELIAQIGDSISAGSKFSSVLSVIKDAFEVCLHHADNKDRATSEHELTGSAEEGCGLFETLVVFVKDEYQSLESQALNSFDERVQGLCDIYISFPLDQELLSRQTRPILVKTQQCFALLQRITKSLEDLEHAQ</sequence>
<dbReference type="Proteomes" id="UP000501063">
    <property type="component" value="Plasmid pPniHBP1_1"/>
</dbReference>
<evidence type="ECO:0008006" key="3">
    <source>
        <dbReference type="Google" id="ProtNLM"/>
    </source>
</evidence>
<name>A0A6G6J7A6_PSENT</name>
<accession>A0A6G6J7A6</accession>